<sequence length="189" mass="21274">MWLWLNTQAAIHIDRVTLAIKGTMSVFQTPRIIVSEKTGAGSVQDAAAHAENHKKSVRKLVENLVSRTFRKAKINSDFGNAETTTELLLKKIWAAVEGTDFKITSDTCIHHDKAVHKDLCKKWGSAEIVLVALCLERPDVVDYIVSTFKNRLMKPPKKGSTISRFCYSVAEDFSKNCTPDFRSQGRIFF</sequence>
<dbReference type="AlphaFoldDB" id="A0AAD9BIU9"/>
<keyword evidence="2" id="KW-1185">Reference proteome</keyword>
<evidence type="ECO:0000313" key="2">
    <source>
        <dbReference type="Proteomes" id="UP001228049"/>
    </source>
</evidence>
<protein>
    <submittedName>
        <fullName evidence="1">Ergochrome cluster transcriptional regulator</fullName>
    </submittedName>
</protein>
<organism evidence="1 2">
    <name type="scientific">Dissostichus eleginoides</name>
    <name type="common">Patagonian toothfish</name>
    <name type="synonym">Dissostichus amissus</name>
    <dbReference type="NCBI Taxonomy" id="100907"/>
    <lineage>
        <taxon>Eukaryota</taxon>
        <taxon>Metazoa</taxon>
        <taxon>Chordata</taxon>
        <taxon>Craniata</taxon>
        <taxon>Vertebrata</taxon>
        <taxon>Euteleostomi</taxon>
        <taxon>Actinopterygii</taxon>
        <taxon>Neopterygii</taxon>
        <taxon>Teleostei</taxon>
        <taxon>Neoteleostei</taxon>
        <taxon>Acanthomorphata</taxon>
        <taxon>Eupercaria</taxon>
        <taxon>Perciformes</taxon>
        <taxon>Notothenioidei</taxon>
        <taxon>Nototheniidae</taxon>
        <taxon>Dissostichus</taxon>
    </lineage>
</organism>
<proteinExistence type="predicted"/>
<dbReference type="Proteomes" id="UP001228049">
    <property type="component" value="Unassembled WGS sequence"/>
</dbReference>
<comment type="caution">
    <text evidence="1">The sequence shown here is derived from an EMBL/GenBank/DDBJ whole genome shotgun (WGS) entry which is preliminary data.</text>
</comment>
<gene>
    <name evidence="1" type="ORF">KUDE01_021825</name>
</gene>
<evidence type="ECO:0000313" key="1">
    <source>
        <dbReference type="EMBL" id="KAK1883498.1"/>
    </source>
</evidence>
<reference evidence="1" key="1">
    <citation type="submission" date="2023-04" db="EMBL/GenBank/DDBJ databases">
        <title>Chromosome-level genome of Chaenocephalus aceratus.</title>
        <authorList>
            <person name="Park H."/>
        </authorList>
    </citation>
    <scope>NUCLEOTIDE SEQUENCE</scope>
    <source>
        <strain evidence="1">DE</strain>
        <tissue evidence="1">Muscle</tissue>
    </source>
</reference>
<accession>A0AAD9BIU9</accession>
<name>A0AAD9BIU9_DISEL</name>
<dbReference type="EMBL" id="JASDAP010000022">
    <property type="protein sequence ID" value="KAK1883498.1"/>
    <property type="molecule type" value="Genomic_DNA"/>
</dbReference>